<keyword evidence="3" id="KW-1185">Reference proteome</keyword>
<feature type="region of interest" description="Disordered" evidence="1">
    <location>
        <begin position="1"/>
        <end position="36"/>
    </location>
</feature>
<accession>A0ABY2DGM0</accession>
<evidence type="ECO:0000256" key="1">
    <source>
        <dbReference type="SAM" id="MobiDB-lite"/>
    </source>
</evidence>
<name>A0ABY2DGM0_9ACTN</name>
<evidence type="ECO:0000313" key="3">
    <source>
        <dbReference type="Proteomes" id="UP000295626"/>
    </source>
</evidence>
<sequence>MPPAGPAGWFTLETSPGQRGGRSTAPGQRGGRSEESDMWRGLIEAYRDRLPVTDATPVVT</sequence>
<reference evidence="2 3" key="1">
    <citation type="submission" date="2019-02" db="EMBL/GenBank/DDBJ databases">
        <title>Draft genome sequences of novel Actinobacteria.</title>
        <authorList>
            <person name="Sahin N."/>
            <person name="Ay H."/>
            <person name="Saygin H."/>
        </authorList>
    </citation>
    <scope>NUCLEOTIDE SEQUENCE [LARGE SCALE GENOMIC DNA]</scope>
    <source>
        <strain evidence="2 3">JCM 30529</strain>
    </source>
</reference>
<dbReference type="EMBL" id="SMKE01000339">
    <property type="protein sequence ID" value="TDB94840.1"/>
    <property type="molecule type" value="Genomic_DNA"/>
</dbReference>
<proteinExistence type="predicted"/>
<organism evidence="2 3">
    <name type="scientific">Micromonospora fluostatini</name>
    <dbReference type="NCBI Taxonomy" id="1629071"/>
    <lineage>
        <taxon>Bacteria</taxon>
        <taxon>Bacillati</taxon>
        <taxon>Actinomycetota</taxon>
        <taxon>Actinomycetes</taxon>
        <taxon>Micromonosporales</taxon>
        <taxon>Micromonosporaceae</taxon>
        <taxon>Micromonospora</taxon>
    </lineage>
</organism>
<protein>
    <submittedName>
        <fullName evidence="2">Uncharacterized protein</fullName>
    </submittedName>
</protein>
<gene>
    <name evidence="2" type="ORF">E1091_10645</name>
</gene>
<dbReference type="Proteomes" id="UP000295626">
    <property type="component" value="Unassembled WGS sequence"/>
</dbReference>
<comment type="caution">
    <text evidence="2">The sequence shown here is derived from an EMBL/GenBank/DDBJ whole genome shotgun (WGS) entry which is preliminary data.</text>
</comment>
<feature type="non-terminal residue" evidence="2">
    <location>
        <position position="60"/>
    </location>
</feature>
<evidence type="ECO:0000313" key="2">
    <source>
        <dbReference type="EMBL" id="TDB94840.1"/>
    </source>
</evidence>